<keyword evidence="2" id="KW-1185">Reference proteome</keyword>
<reference evidence="1 2" key="1">
    <citation type="journal article" date="2018" name="ISME J.">
        <title>Endosymbiont genomes yield clues of tubeworm success.</title>
        <authorList>
            <person name="Li Y."/>
            <person name="Liles M.R."/>
            <person name="Halanych K.M."/>
        </authorList>
    </citation>
    <scope>NUCLEOTIDE SEQUENCE [LARGE SCALE GENOMIC DNA]</scope>
    <source>
        <strain evidence="1">A1462</strain>
    </source>
</reference>
<dbReference type="AlphaFoldDB" id="A0A370DTE0"/>
<dbReference type="Proteomes" id="UP000254771">
    <property type="component" value="Unassembled WGS sequence"/>
</dbReference>
<dbReference type="SUPFAM" id="SSF54637">
    <property type="entry name" value="Thioesterase/thiol ester dehydrase-isomerase"/>
    <property type="match status" value="1"/>
</dbReference>
<sequence>MLNRRQICERLPHSGSMCLLDSVEHWDSDNIQCIAINHRASSNPLRNPEGLPTISGVEYAAQAMAVHGSLLADDDSPRVGFLAALRDLELKTEWLHNLPGELVISAHKQAADGGGAIYDFHLEANSESLMEGRATVIYQNRGIES</sequence>
<dbReference type="Pfam" id="PF22817">
    <property type="entry name" value="ApeP-like"/>
    <property type="match status" value="1"/>
</dbReference>
<comment type="caution">
    <text evidence="1">The sequence shown here is derived from an EMBL/GenBank/DDBJ whole genome shotgun (WGS) entry which is preliminary data.</text>
</comment>
<proteinExistence type="predicted"/>
<organism evidence="1 2">
    <name type="scientific">endosymbiont of Escarpia spicata</name>
    <dbReference type="NCBI Taxonomy" id="2200908"/>
    <lineage>
        <taxon>Bacteria</taxon>
        <taxon>Pseudomonadati</taxon>
        <taxon>Pseudomonadota</taxon>
        <taxon>Gammaproteobacteria</taxon>
        <taxon>sulfur-oxidizing symbionts</taxon>
    </lineage>
</organism>
<dbReference type="EMBL" id="QFXE01000001">
    <property type="protein sequence ID" value="RDH88508.1"/>
    <property type="molecule type" value="Genomic_DNA"/>
</dbReference>
<protein>
    <recommendedName>
        <fullName evidence="3">3-hydroxylacyl-ACP dehydratase</fullName>
    </recommendedName>
</protein>
<dbReference type="Gene3D" id="3.10.129.10">
    <property type="entry name" value="Hotdog Thioesterase"/>
    <property type="match status" value="1"/>
</dbReference>
<dbReference type="InterPro" id="IPR016776">
    <property type="entry name" value="ApeP-like_dehydratase"/>
</dbReference>
<gene>
    <name evidence="1" type="ORF">DIZ78_00815</name>
</gene>
<evidence type="ECO:0008006" key="3">
    <source>
        <dbReference type="Google" id="ProtNLM"/>
    </source>
</evidence>
<name>A0A370DTE0_9GAMM</name>
<accession>A0A370DTE0</accession>
<dbReference type="InterPro" id="IPR029069">
    <property type="entry name" value="HotDog_dom_sf"/>
</dbReference>
<evidence type="ECO:0000313" key="2">
    <source>
        <dbReference type="Proteomes" id="UP000254771"/>
    </source>
</evidence>
<evidence type="ECO:0000313" key="1">
    <source>
        <dbReference type="EMBL" id="RDH88508.1"/>
    </source>
</evidence>